<feature type="transmembrane region" description="Helical" evidence="6">
    <location>
        <begin position="237"/>
        <end position="258"/>
    </location>
</feature>
<dbReference type="GO" id="GO:1990573">
    <property type="term" value="P:potassium ion import across plasma membrane"/>
    <property type="evidence" value="ECO:0007669"/>
    <property type="project" value="TreeGrafter"/>
</dbReference>
<keyword evidence="3 6" id="KW-1133">Transmembrane helix</keyword>
<feature type="compositionally biased region" description="Polar residues" evidence="5">
    <location>
        <begin position="575"/>
        <end position="589"/>
    </location>
</feature>
<dbReference type="PANTHER" id="PTHR11827:SF103">
    <property type="entry name" value="SODIUM CHLORIDE COTRANSPORTER 69, ISOFORM E"/>
    <property type="match status" value="1"/>
</dbReference>
<feature type="transmembrane region" description="Helical" evidence="6">
    <location>
        <begin position="294"/>
        <end position="312"/>
    </location>
</feature>
<proteinExistence type="predicted"/>
<feature type="transmembrane region" description="Helical" evidence="6">
    <location>
        <begin position="31"/>
        <end position="50"/>
    </location>
</feature>
<dbReference type="InterPro" id="IPR004842">
    <property type="entry name" value="SLC12A_fam"/>
</dbReference>
<dbReference type="GO" id="GO:0055064">
    <property type="term" value="P:chloride ion homeostasis"/>
    <property type="evidence" value="ECO:0007669"/>
    <property type="project" value="TreeGrafter"/>
</dbReference>
<evidence type="ECO:0000256" key="5">
    <source>
        <dbReference type="SAM" id="MobiDB-lite"/>
    </source>
</evidence>
<dbReference type="AlphaFoldDB" id="J9EJF1"/>
<dbReference type="Pfam" id="PF00324">
    <property type="entry name" value="AA_permease"/>
    <property type="match status" value="1"/>
</dbReference>
<keyword evidence="2 6" id="KW-0812">Transmembrane</keyword>
<dbReference type="GO" id="GO:0055078">
    <property type="term" value="P:sodium ion homeostasis"/>
    <property type="evidence" value="ECO:0007669"/>
    <property type="project" value="TreeGrafter"/>
</dbReference>
<feature type="domain" description="Amino acid permease/ SLC12A" evidence="7">
    <location>
        <begin position="1"/>
        <end position="375"/>
    </location>
</feature>
<accession>J9EJF1</accession>
<comment type="caution">
    <text evidence="9">The sequence shown here is derived from an EMBL/GenBank/DDBJ whole genome shotgun (WGS) entry which is preliminary data.</text>
</comment>
<feature type="region of interest" description="Disordered" evidence="5">
    <location>
        <begin position="530"/>
        <end position="589"/>
    </location>
</feature>
<dbReference type="GO" id="GO:0006884">
    <property type="term" value="P:cell volume homeostasis"/>
    <property type="evidence" value="ECO:0007669"/>
    <property type="project" value="TreeGrafter"/>
</dbReference>
<evidence type="ECO:0000256" key="3">
    <source>
        <dbReference type="ARBA" id="ARBA00022989"/>
    </source>
</evidence>
<feature type="transmembrane region" description="Helical" evidence="6">
    <location>
        <begin position="57"/>
        <end position="77"/>
    </location>
</feature>
<evidence type="ECO:0000256" key="6">
    <source>
        <dbReference type="SAM" id="Phobius"/>
    </source>
</evidence>
<evidence type="ECO:0000313" key="9">
    <source>
        <dbReference type="EMBL" id="EJW82323.1"/>
    </source>
</evidence>
<dbReference type="PANTHER" id="PTHR11827">
    <property type="entry name" value="SOLUTE CARRIER FAMILY 12, CATION COTRANSPORTERS"/>
    <property type="match status" value="1"/>
</dbReference>
<sequence>MYVVGFAETVRDLLKENNYAVIDGGMNDVRVIGLVSCCILMAVVFIGTSFESKMQVGLLAILTLSIIDYFVGTFVPVSENQLYRGITGYSLFAVYFPAATGIMAGANISGDLADPQHAIPKGTLLAIAVTTIIYLLVVFATGSTCVRYADGYQQPYIINNSYFIPDCAHNNTCPYGLMNYFQVMENESFYGPLITAGIFAATLSSALASLAVCKDHLFPKVGFFARGYGKDEEPRRAYVLTFVIALIMILIGELNAIAPIISNFFLASYALVNYSCFDASFADSPGFRPAFKYYNMWVSLTGALLCISVMFIVSWSTALLTFFFFAMLFLYILYRKPDVNWGSSTQAHTYKNALQAMQKLAVTEEHVKNYRPQVLLLAGNPAARPSLVDFAYNITKGSSLMICGFVVPYEPCDRVFALLRKLDVQMNEWLRKRHVKSFYVSVASPSLRTGAQTLLQVAGLGKLKPNILITGFKRNWADRGIEGLNEINDYFGVIQDAFESRMGVAVLRNSRGGLDYSELMKRHNVGDTARLNLPEITRPSNSTKTDGGTVPLDMQENKSTENNSTTDKKVKDNSEQSISIDQDQGGNAG</sequence>
<dbReference type="Proteomes" id="UP000004810">
    <property type="component" value="Unassembled WGS sequence"/>
</dbReference>
<dbReference type="GO" id="GO:0055075">
    <property type="term" value="P:potassium ion homeostasis"/>
    <property type="evidence" value="ECO:0007669"/>
    <property type="project" value="TreeGrafter"/>
</dbReference>
<dbReference type="GO" id="GO:0016020">
    <property type="term" value="C:membrane"/>
    <property type="evidence" value="ECO:0007669"/>
    <property type="project" value="UniProtKB-SubCell"/>
</dbReference>
<evidence type="ECO:0000256" key="2">
    <source>
        <dbReference type="ARBA" id="ARBA00022692"/>
    </source>
</evidence>
<dbReference type="Pfam" id="PF03522">
    <property type="entry name" value="SLC12"/>
    <property type="match status" value="1"/>
</dbReference>
<evidence type="ECO:0000259" key="8">
    <source>
        <dbReference type="Pfam" id="PF03522"/>
    </source>
</evidence>
<feature type="transmembrane region" description="Helical" evidence="6">
    <location>
        <begin position="122"/>
        <end position="142"/>
    </location>
</feature>
<dbReference type="InterPro" id="IPR018491">
    <property type="entry name" value="SLC12_C"/>
</dbReference>
<feature type="transmembrane region" description="Helical" evidence="6">
    <location>
        <begin position="189"/>
        <end position="213"/>
    </location>
</feature>
<dbReference type="EMBL" id="ADBV01002967">
    <property type="protein sequence ID" value="EJW82323.1"/>
    <property type="molecule type" value="Genomic_DNA"/>
</dbReference>
<feature type="domain" description="SLC12A transporter C-terminal" evidence="8">
    <location>
        <begin position="384"/>
        <end position="573"/>
    </location>
</feature>
<dbReference type="Gene3D" id="1.20.1740.10">
    <property type="entry name" value="Amino acid/polyamine transporter I"/>
    <property type="match status" value="1"/>
</dbReference>
<name>J9EJF1_WUCBA</name>
<keyword evidence="4 6" id="KW-0472">Membrane</keyword>
<evidence type="ECO:0008006" key="11">
    <source>
        <dbReference type="Google" id="ProtNLM"/>
    </source>
</evidence>
<organism evidence="9 10">
    <name type="scientific">Wuchereria bancrofti</name>
    <dbReference type="NCBI Taxonomy" id="6293"/>
    <lineage>
        <taxon>Eukaryota</taxon>
        <taxon>Metazoa</taxon>
        <taxon>Ecdysozoa</taxon>
        <taxon>Nematoda</taxon>
        <taxon>Chromadorea</taxon>
        <taxon>Rhabditida</taxon>
        <taxon>Spirurina</taxon>
        <taxon>Spiruromorpha</taxon>
        <taxon>Filarioidea</taxon>
        <taxon>Onchocercidae</taxon>
        <taxon>Wuchereria</taxon>
    </lineage>
</organism>
<reference evidence="10" key="1">
    <citation type="submission" date="2012-08" db="EMBL/GenBank/DDBJ databases">
        <title>The Genome Sequence of Wuchereria bancrofti.</title>
        <authorList>
            <person name="Nutman T.B."/>
            <person name="Fink D.L."/>
            <person name="Russ C."/>
            <person name="Young S."/>
            <person name="Zeng Q."/>
            <person name="Koehrsen M."/>
            <person name="Alvarado L."/>
            <person name="Berlin A."/>
            <person name="Chapman S.B."/>
            <person name="Chen Z."/>
            <person name="Freedman E."/>
            <person name="Gellesch M."/>
            <person name="Goldberg J."/>
            <person name="Griggs A."/>
            <person name="Gujja S."/>
            <person name="Heilman E.R."/>
            <person name="Heiman D."/>
            <person name="Hepburn T."/>
            <person name="Howarth C."/>
            <person name="Jen D."/>
            <person name="Larson L."/>
            <person name="Lewis B."/>
            <person name="Mehta T."/>
            <person name="Park D."/>
            <person name="Pearson M."/>
            <person name="Roberts A."/>
            <person name="Saif S."/>
            <person name="Shea T."/>
            <person name="Shenoy N."/>
            <person name="Sisk P."/>
            <person name="Stolte C."/>
            <person name="Sykes S."/>
            <person name="Walk T."/>
            <person name="White J."/>
            <person name="Yandava C."/>
            <person name="Haas B."/>
            <person name="Henn M.R."/>
            <person name="Nusbaum C."/>
            <person name="Birren B."/>
        </authorList>
    </citation>
    <scope>NUCLEOTIDE SEQUENCE [LARGE SCALE GENOMIC DNA]</scope>
    <source>
        <strain evidence="10">NA</strain>
    </source>
</reference>
<evidence type="ECO:0000256" key="4">
    <source>
        <dbReference type="ARBA" id="ARBA00023136"/>
    </source>
</evidence>
<evidence type="ECO:0000256" key="1">
    <source>
        <dbReference type="ARBA" id="ARBA00004141"/>
    </source>
</evidence>
<feature type="transmembrane region" description="Helical" evidence="6">
    <location>
        <begin position="89"/>
        <end position="110"/>
    </location>
</feature>
<comment type="subcellular location">
    <subcellularLocation>
        <location evidence="1">Membrane</location>
        <topology evidence="1">Multi-pass membrane protein</topology>
    </subcellularLocation>
</comment>
<dbReference type="GO" id="GO:0008511">
    <property type="term" value="F:sodium:potassium:chloride symporter activity"/>
    <property type="evidence" value="ECO:0007669"/>
    <property type="project" value="TreeGrafter"/>
</dbReference>
<evidence type="ECO:0000313" key="10">
    <source>
        <dbReference type="Proteomes" id="UP000004810"/>
    </source>
</evidence>
<evidence type="ECO:0000259" key="7">
    <source>
        <dbReference type="Pfam" id="PF00324"/>
    </source>
</evidence>
<gene>
    <name evidence="9" type="ORF">WUBG_06768</name>
</gene>
<protein>
    <recommendedName>
        <fullName evidence="11">Amino acid permease</fullName>
    </recommendedName>
</protein>
<dbReference type="InterPro" id="IPR004841">
    <property type="entry name" value="AA-permease/SLC12A_dom"/>
</dbReference>